<dbReference type="PANTHER" id="PTHR22835:SF555">
    <property type="entry name" value="GDSL-LIKE LIPASE_ACYLHYDROLASE"/>
    <property type="match status" value="1"/>
</dbReference>
<dbReference type="AlphaFoldDB" id="A0A1U7V825"/>
<evidence type="ECO:0000256" key="2">
    <source>
        <dbReference type="ARBA" id="ARBA00023180"/>
    </source>
</evidence>
<name>A0A1U7V825_NICSY</name>
<dbReference type="InterPro" id="IPR001087">
    <property type="entry name" value="GDSL"/>
</dbReference>
<organism evidence="4 5">
    <name type="scientific">Nicotiana sylvestris</name>
    <name type="common">Wood tobacco</name>
    <name type="synonym">South American tobacco</name>
    <dbReference type="NCBI Taxonomy" id="4096"/>
    <lineage>
        <taxon>Eukaryota</taxon>
        <taxon>Viridiplantae</taxon>
        <taxon>Streptophyta</taxon>
        <taxon>Embryophyta</taxon>
        <taxon>Tracheophyta</taxon>
        <taxon>Spermatophyta</taxon>
        <taxon>Magnoliopsida</taxon>
        <taxon>eudicotyledons</taxon>
        <taxon>Gunneridae</taxon>
        <taxon>Pentapetalae</taxon>
        <taxon>asterids</taxon>
        <taxon>lamiids</taxon>
        <taxon>Solanales</taxon>
        <taxon>Solanaceae</taxon>
        <taxon>Nicotianoideae</taxon>
        <taxon>Nicotianeae</taxon>
        <taxon>Nicotiana</taxon>
    </lineage>
</organism>
<reference evidence="4" key="1">
    <citation type="journal article" date="2013" name="Genome Biol.">
        <title>Reference genomes and transcriptomes of Nicotiana sylvestris and Nicotiana tomentosiformis.</title>
        <authorList>
            <person name="Sierro N."/>
            <person name="Battey J.N."/>
            <person name="Ouadi S."/>
            <person name="Bovet L."/>
            <person name="Goepfert S."/>
            <person name="Bakaher N."/>
            <person name="Peitsch M.C."/>
            <person name="Ivanov N.V."/>
        </authorList>
    </citation>
    <scope>NUCLEOTIDE SEQUENCE [LARGE SCALE GENOMIC DNA]</scope>
</reference>
<gene>
    <name evidence="5" type="primary">LOC104210669</name>
</gene>
<accession>A0A1U7V825</accession>
<evidence type="ECO:0000256" key="1">
    <source>
        <dbReference type="ARBA" id="ARBA00008668"/>
    </source>
</evidence>
<dbReference type="Gene3D" id="3.40.50.1110">
    <property type="entry name" value="SGNH hydrolase"/>
    <property type="match status" value="1"/>
</dbReference>
<keyword evidence="4" id="KW-1185">Reference proteome</keyword>
<dbReference type="PANTHER" id="PTHR22835">
    <property type="entry name" value="ZINC FINGER FYVE DOMAIN CONTAINING PROTEIN"/>
    <property type="match status" value="1"/>
</dbReference>
<dbReference type="GO" id="GO:0016788">
    <property type="term" value="F:hydrolase activity, acting on ester bonds"/>
    <property type="evidence" value="ECO:0007669"/>
    <property type="project" value="InterPro"/>
</dbReference>
<evidence type="ECO:0000313" key="4">
    <source>
        <dbReference type="Proteomes" id="UP000189701"/>
    </source>
</evidence>
<dbReference type="Pfam" id="PF00657">
    <property type="entry name" value="Lipase_GDSL"/>
    <property type="match status" value="1"/>
</dbReference>
<dbReference type="RefSeq" id="XP_009757920.1">
    <property type="nucleotide sequence ID" value="XM_009759618.1"/>
</dbReference>
<dbReference type="eggNOG" id="ENOG502QQSM">
    <property type="taxonomic scope" value="Eukaryota"/>
</dbReference>
<evidence type="ECO:0000256" key="3">
    <source>
        <dbReference type="SAM" id="SignalP"/>
    </source>
</evidence>
<protein>
    <submittedName>
        <fullName evidence="5">GDSL esterase/lipase At5g14450-like</fullName>
    </submittedName>
</protein>
<proteinExistence type="inferred from homology"/>
<keyword evidence="2" id="KW-0325">Glycoprotein</keyword>
<dbReference type="InterPro" id="IPR036514">
    <property type="entry name" value="SGNH_hydro_sf"/>
</dbReference>
<reference evidence="5" key="2">
    <citation type="submission" date="2025-08" db="UniProtKB">
        <authorList>
            <consortium name="RefSeq"/>
        </authorList>
    </citation>
    <scope>IDENTIFICATION</scope>
    <source>
        <tissue evidence="5">Leaf</tissue>
    </source>
</reference>
<sequence>MKLVRIIVLSGILYLRLVFGEINKEEACGFPAIYNFGDSNSDTGGKSAAFHEVQPPNADRLDLPYLSAYLDSIGADFRNGANFATVGSSILPGGYSPFYLGVQISQFLQFKKRTILLSNLTSCARGRGRGRAHPRAAVPAVKPRVDFDDEVPAKTVLVGPAQYFDQQSYITPPAFINAPPLQCFRGGHSGRQGQQYLQLMA</sequence>
<dbReference type="STRING" id="4096.A0A1U7V825"/>
<dbReference type="Proteomes" id="UP000189701">
    <property type="component" value="Unplaced"/>
</dbReference>
<comment type="similarity">
    <text evidence="1">Belongs to the 'GDSL' lipolytic enzyme family.</text>
</comment>
<keyword evidence="3" id="KW-0732">Signal</keyword>
<feature type="signal peptide" evidence="3">
    <location>
        <begin position="1"/>
        <end position="20"/>
    </location>
</feature>
<evidence type="ECO:0000313" key="5">
    <source>
        <dbReference type="RefSeq" id="XP_009757920.1"/>
    </source>
</evidence>
<feature type="chain" id="PRO_5010585410" evidence="3">
    <location>
        <begin position="21"/>
        <end position="201"/>
    </location>
</feature>